<evidence type="ECO:0000313" key="3">
    <source>
        <dbReference type="Proteomes" id="UP000053319"/>
    </source>
</evidence>
<dbReference type="InterPro" id="IPR013154">
    <property type="entry name" value="ADH-like_N"/>
</dbReference>
<dbReference type="Gene3D" id="3.90.180.10">
    <property type="entry name" value="Medium-chain alcohol dehydrogenases, catalytic domain"/>
    <property type="match status" value="1"/>
</dbReference>
<dbReference type="OrthoDB" id="3233595at2759"/>
<dbReference type="HOGENOM" id="CLU_026673_16_5_1"/>
<dbReference type="Pfam" id="PF08240">
    <property type="entry name" value="ADH_N"/>
    <property type="match status" value="1"/>
</dbReference>
<dbReference type="Gene3D" id="3.40.50.720">
    <property type="entry name" value="NAD(P)-binding Rossmann-like Domain"/>
    <property type="match status" value="1"/>
</dbReference>
<dbReference type="CDD" id="cd08249">
    <property type="entry name" value="enoyl_reductase_like"/>
    <property type="match status" value="1"/>
</dbReference>
<dbReference type="GO" id="GO:0016651">
    <property type="term" value="F:oxidoreductase activity, acting on NAD(P)H"/>
    <property type="evidence" value="ECO:0007669"/>
    <property type="project" value="InterPro"/>
</dbReference>
<evidence type="ECO:0000313" key="2">
    <source>
        <dbReference type="EMBL" id="EJF57490.1"/>
    </source>
</evidence>
<gene>
    <name evidence="2" type="ORF">DICSQDRAFT_111731</name>
</gene>
<dbReference type="PANTHER" id="PTHR45348:SF2">
    <property type="entry name" value="ZINC-TYPE ALCOHOL DEHYDROGENASE-LIKE PROTEIN C2E1P3.01"/>
    <property type="match status" value="1"/>
</dbReference>
<dbReference type="Pfam" id="PF00107">
    <property type="entry name" value="ADH_zinc_N"/>
    <property type="match status" value="1"/>
</dbReference>
<dbReference type="InterPro" id="IPR013149">
    <property type="entry name" value="ADH-like_C"/>
</dbReference>
<dbReference type="PANTHER" id="PTHR45348">
    <property type="entry name" value="HYPOTHETICAL OXIDOREDUCTASE (EUROFUNG)"/>
    <property type="match status" value="1"/>
</dbReference>
<accession>R7SP19</accession>
<protein>
    <submittedName>
        <fullName evidence="2">GroES-like protein</fullName>
    </submittedName>
</protein>
<organism evidence="2 3">
    <name type="scientific">Dichomitus squalens (strain LYAD-421)</name>
    <name type="common">Western red white-rot fungus</name>
    <dbReference type="NCBI Taxonomy" id="732165"/>
    <lineage>
        <taxon>Eukaryota</taxon>
        <taxon>Fungi</taxon>
        <taxon>Dikarya</taxon>
        <taxon>Basidiomycota</taxon>
        <taxon>Agaricomycotina</taxon>
        <taxon>Agaricomycetes</taxon>
        <taxon>Polyporales</taxon>
        <taxon>Polyporaceae</taxon>
        <taxon>Dichomitus</taxon>
    </lineage>
</organism>
<feature type="domain" description="Enoyl reductase (ER)" evidence="1">
    <location>
        <begin position="22"/>
        <end position="358"/>
    </location>
</feature>
<dbReference type="InterPro" id="IPR047122">
    <property type="entry name" value="Trans-enoyl_RdTase-like"/>
</dbReference>
<dbReference type="GeneID" id="18833995"/>
<dbReference type="SUPFAM" id="SSF51735">
    <property type="entry name" value="NAD(P)-binding Rossmann-fold domains"/>
    <property type="match status" value="1"/>
</dbReference>
<dbReference type="SMART" id="SM00829">
    <property type="entry name" value="PKS_ER"/>
    <property type="match status" value="1"/>
</dbReference>
<dbReference type="SUPFAM" id="SSF50129">
    <property type="entry name" value="GroES-like"/>
    <property type="match status" value="1"/>
</dbReference>
<dbReference type="InterPro" id="IPR036291">
    <property type="entry name" value="NAD(P)-bd_dom_sf"/>
</dbReference>
<reference evidence="2 3" key="1">
    <citation type="journal article" date="2012" name="Science">
        <title>The Paleozoic origin of enzymatic lignin decomposition reconstructed from 31 fungal genomes.</title>
        <authorList>
            <person name="Floudas D."/>
            <person name="Binder M."/>
            <person name="Riley R."/>
            <person name="Barry K."/>
            <person name="Blanchette R.A."/>
            <person name="Henrissat B."/>
            <person name="Martinez A.T."/>
            <person name="Otillar R."/>
            <person name="Spatafora J.W."/>
            <person name="Yadav J.S."/>
            <person name="Aerts A."/>
            <person name="Benoit I."/>
            <person name="Boyd A."/>
            <person name="Carlson A."/>
            <person name="Copeland A."/>
            <person name="Coutinho P.M."/>
            <person name="de Vries R.P."/>
            <person name="Ferreira P."/>
            <person name="Findley K."/>
            <person name="Foster B."/>
            <person name="Gaskell J."/>
            <person name="Glotzer D."/>
            <person name="Gorecki P."/>
            <person name="Heitman J."/>
            <person name="Hesse C."/>
            <person name="Hori C."/>
            <person name="Igarashi K."/>
            <person name="Jurgens J.A."/>
            <person name="Kallen N."/>
            <person name="Kersten P."/>
            <person name="Kohler A."/>
            <person name="Kuees U."/>
            <person name="Kumar T.K.A."/>
            <person name="Kuo A."/>
            <person name="LaButti K."/>
            <person name="Larrondo L.F."/>
            <person name="Lindquist E."/>
            <person name="Ling A."/>
            <person name="Lombard V."/>
            <person name="Lucas S."/>
            <person name="Lundell T."/>
            <person name="Martin R."/>
            <person name="McLaughlin D.J."/>
            <person name="Morgenstern I."/>
            <person name="Morin E."/>
            <person name="Murat C."/>
            <person name="Nagy L.G."/>
            <person name="Nolan M."/>
            <person name="Ohm R.A."/>
            <person name="Patyshakuliyeva A."/>
            <person name="Rokas A."/>
            <person name="Ruiz-Duenas F.J."/>
            <person name="Sabat G."/>
            <person name="Salamov A."/>
            <person name="Samejima M."/>
            <person name="Schmutz J."/>
            <person name="Slot J.C."/>
            <person name="St John F."/>
            <person name="Stenlid J."/>
            <person name="Sun H."/>
            <person name="Sun S."/>
            <person name="Syed K."/>
            <person name="Tsang A."/>
            <person name="Wiebenga A."/>
            <person name="Young D."/>
            <person name="Pisabarro A."/>
            <person name="Eastwood D.C."/>
            <person name="Martin F."/>
            <person name="Cullen D."/>
            <person name="Grigoriev I.V."/>
            <person name="Hibbett D.S."/>
        </authorList>
    </citation>
    <scope>NUCLEOTIDE SEQUENCE [LARGE SCALE GENOMIC DNA]</scope>
    <source>
        <strain evidence="2 3">LYAD-421 SS1</strain>
    </source>
</reference>
<name>R7SP19_DICSQ</name>
<proteinExistence type="predicted"/>
<dbReference type="Proteomes" id="UP000053319">
    <property type="component" value="Unassembled WGS sequence"/>
</dbReference>
<dbReference type="AlphaFoldDB" id="R7SP19"/>
<dbReference type="InterPro" id="IPR020843">
    <property type="entry name" value="ER"/>
</dbReference>
<dbReference type="RefSeq" id="XP_007369807.1">
    <property type="nucleotide sequence ID" value="XM_007369745.1"/>
</dbReference>
<sequence length="364" mass="38420">MVVRPTTPPDNAKASVLPASRGVFELTTLPIPKPASGQLLVKLAASALNPSDWKTHALGFWMSDSYSFIGGFDGAGTVEDVGSDVAGFTKGDHVLVQGWKEEESDAFHGTFQQYAAFPTYVAAKIPKSIPFAEAAPLFSCIATVAVSLYSKKPDGSSSLKLTAPWEDKGQGAYSGKSVFIPGGATNVGQFAIQFAKLSGFSPIIITASLRNQSLLTGFGATHIIDRTLPSEKIIEEVQAIANGPVDLAYDAMSEEETLKISGAVLRTGGSLVVTLPGRDGVIKDVIEEKKFQVASAMGIMTGPNRGALDDLWARLPEWLEKGLIKPVPYEVLPGGLSAVPAGVERLRKGQVSAAKLVVLPHETA</sequence>
<dbReference type="EMBL" id="JH719450">
    <property type="protein sequence ID" value="EJF57490.1"/>
    <property type="molecule type" value="Genomic_DNA"/>
</dbReference>
<dbReference type="InterPro" id="IPR011032">
    <property type="entry name" value="GroES-like_sf"/>
</dbReference>
<dbReference type="KEGG" id="dsq:DICSQDRAFT_111731"/>
<evidence type="ECO:0000259" key="1">
    <source>
        <dbReference type="SMART" id="SM00829"/>
    </source>
</evidence>